<dbReference type="PROSITE" id="PS51186">
    <property type="entry name" value="GNAT"/>
    <property type="match status" value="1"/>
</dbReference>
<dbReference type="SUPFAM" id="SSF55729">
    <property type="entry name" value="Acyl-CoA N-acyltransferases (Nat)"/>
    <property type="match status" value="1"/>
</dbReference>
<dbReference type="Gene3D" id="3.40.630.30">
    <property type="match status" value="1"/>
</dbReference>
<accession>A0A7L5DT38</accession>
<name>A0A7L5DT38_9BACT</name>
<dbReference type="PANTHER" id="PTHR43792">
    <property type="entry name" value="GNAT FAMILY, PUTATIVE (AFU_ORTHOLOGUE AFUA_3G00765)-RELATED-RELATED"/>
    <property type="match status" value="1"/>
</dbReference>
<keyword evidence="2" id="KW-0808">Transferase</keyword>
<dbReference type="AlphaFoldDB" id="A0A7L5DT38"/>
<gene>
    <name evidence="2" type="ORF">HH216_21940</name>
</gene>
<keyword evidence="3" id="KW-1185">Reference proteome</keyword>
<reference evidence="2 3" key="1">
    <citation type="submission" date="2020-04" db="EMBL/GenBank/DDBJ databases">
        <title>Genome sequencing of novel species.</title>
        <authorList>
            <person name="Heo J."/>
            <person name="Kim S.-J."/>
            <person name="Kim J.-S."/>
            <person name="Hong S.-B."/>
            <person name="Kwon S.-W."/>
        </authorList>
    </citation>
    <scope>NUCLEOTIDE SEQUENCE [LARGE SCALE GENOMIC DNA]</scope>
    <source>
        <strain evidence="2 3">CJU-R4</strain>
    </source>
</reference>
<proteinExistence type="predicted"/>
<evidence type="ECO:0000313" key="2">
    <source>
        <dbReference type="EMBL" id="QJD80782.1"/>
    </source>
</evidence>
<protein>
    <submittedName>
        <fullName evidence="2">GNAT family N-acetyltransferase</fullName>
    </submittedName>
</protein>
<feature type="domain" description="N-acetyltransferase" evidence="1">
    <location>
        <begin position="21"/>
        <end position="180"/>
    </location>
</feature>
<dbReference type="Pfam" id="PF13302">
    <property type="entry name" value="Acetyltransf_3"/>
    <property type="match status" value="1"/>
</dbReference>
<dbReference type="InterPro" id="IPR016181">
    <property type="entry name" value="Acyl_CoA_acyltransferase"/>
</dbReference>
<organism evidence="2 3">
    <name type="scientific">Spirosoma rhododendri</name>
    <dbReference type="NCBI Taxonomy" id="2728024"/>
    <lineage>
        <taxon>Bacteria</taxon>
        <taxon>Pseudomonadati</taxon>
        <taxon>Bacteroidota</taxon>
        <taxon>Cytophagia</taxon>
        <taxon>Cytophagales</taxon>
        <taxon>Cytophagaceae</taxon>
        <taxon>Spirosoma</taxon>
    </lineage>
</organism>
<evidence type="ECO:0000313" key="3">
    <source>
        <dbReference type="Proteomes" id="UP000501128"/>
    </source>
</evidence>
<dbReference type="EMBL" id="CP051677">
    <property type="protein sequence ID" value="QJD80782.1"/>
    <property type="molecule type" value="Genomic_DNA"/>
</dbReference>
<dbReference type="RefSeq" id="WP_169552802.1">
    <property type="nucleotide sequence ID" value="NZ_CP051677.1"/>
</dbReference>
<dbReference type="InterPro" id="IPR000182">
    <property type="entry name" value="GNAT_dom"/>
</dbReference>
<evidence type="ECO:0000259" key="1">
    <source>
        <dbReference type="PROSITE" id="PS51186"/>
    </source>
</evidence>
<sequence length="180" mass="19975">MLDSYSPVPSANGWQLTTDRLLLHQLTIADAPFMLALLNSPPWLRFIGDRNVYTLEAAEQYIQHGAMRSYEQYGFGTYRVSLRETGDAIGTCGLHRRTGLPDVDLGFAFLPGFNGKGYGFESASAVLSYAANELNLSRLTAFCDPDNRASVALIEKLGFVYEKRIQYGQKESLLYGKCIG</sequence>
<dbReference type="GO" id="GO:0016747">
    <property type="term" value="F:acyltransferase activity, transferring groups other than amino-acyl groups"/>
    <property type="evidence" value="ECO:0007669"/>
    <property type="project" value="InterPro"/>
</dbReference>
<dbReference type="InterPro" id="IPR051531">
    <property type="entry name" value="N-acetyltransferase"/>
</dbReference>
<dbReference type="KEGG" id="srho:HH216_21940"/>
<dbReference type="Proteomes" id="UP000501128">
    <property type="component" value="Chromosome"/>
</dbReference>
<dbReference type="PANTHER" id="PTHR43792:SF1">
    <property type="entry name" value="N-ACETYLTRANSFERASE DOMAIN-CONTAINING PROTEIN"/>
    <property type="match status" value="1"/>
</dbReference>